<dbReference type="RefSeq" id="WP_342038027.1">
    <property type="nucleotide sequence ID" value="NZ_BAABBK010000005.1"/>
</dbReference>
<dbReference type="CDD" id="cd00568">
    <property type="entry name" value="TPP_enzymes"/>
    <property type="match status" value="1"/>
</dbReference>
<dbReference type="InterPro" id="IPR029035">
    <property type="entry name" value="DHS-like_NAD/FAD-binding_dom"/>
</dbReference>
<sequence length="648" mass="65813">MSMSAGHAIVRTLENAGVDRVYAVPGESYLDVLDGLYDSSIETIVCRQEGGAGFMALAEGRLTGTPGIVMVTRGPGAANAMIAIHTAWQDATALVLFVGLVPTADRARESFQEFSLPEWFSSTAKRVIVIDDEDRAGELTAEALRIAASGRPGPVVVGLPEDVLVRLTEVVPPTPAPIAEPEPSETDFESLTSRFAAAERPALVVGGDGWHGGEGRALLAAAASAGIPVFADWRAYDAVPHTGPAWAGWLGYGRADAVAHGFAEADLLVFVGASRSDVLSDGYSKGFDAETVLVSLDPEATQHAGRIDQQILASPRIFARAFAALEASDLRGSRSDAWMTGRADAQSRFAAHRADASVSPLAEAGVGSRAESGAEAGVDSSAAEATAGGTRPGVDLGVAFGILDDRLGGEAILTYGAGNATIWGHRFVGHETPASLVGARNGAMGLAVPAAVAASLAFPERRAVAICGDGDFLMNGQELATAFAHGAKPLVIVVDNGVYGTIVQHQINHYPGRPSGTRMVNPDFATWMSSFSGPRPSAAPGDGVRRETSTALGGGEPVGGGGESVVGGGGPVVGGGGPVVVGGGGPVVVGGGGPVVGGGGTVVGHGERVERTEDFAAALDRALAADGPALIHVLIDPETMPPAPDETG</sequence>
<dbReference type="PANTHER" id="PTHR18968:SF120">
    <property type="entry name" value="ACETOLACTATE SYNTHASE LARGE SUBUNIT"/>
    <property type="match status" value="1"/>
</dbReference>
<proteinExistence type="inferred from homology"/>
<protein>
    <submittedName>
        <fullName evidence="8">Thiamine pyrophosphate-binding protein</fullName>
    </submittedName>
</protein>
<dbReference type="InterPro" id="IPR029061">
    <property type="entry name" value="THDP-binding"/>
</dbReference>
<evidence type="ECO:0000256" key="4">
    <source>
        <dbReference type="SAM" id="MobiDB-lite"/>
    </source>
</evidence>
<dbReference type="Pfam" id="PF02776">
    <property type="entry name" value="TPP_enzyme_N"/>
    <property type="match status" value="1"/>
</dbReference>
<dbReference type="InterPro" id="IPR012001">
    <property type="entry name" value="Thiamin_PyroP_enz_TPP-bd_dom"/>
</dbReference>
<evidence type="ECO:0000256" key="1">
    <source>
        <dbReference type="ARBA" id="ARBA00007812"/>
    </source>
</evidence>
<keyword evidence="9" id="KW-1185">Reference proteome</keyword>
<dbReference type="InterPro" id="IPR045229">
    <property type="entry name" value="TPP_enz"/>
</dbReference>
<feature type="domain" description="Thiamine pyrophosphate enzyme N-terminal TPP-binding" evidence="7">
    <location>
        <begin position="3"/>
        <end position="114"/>
    </location>
</feature>
<dbReference type="Gene3D" id="3.40.50.970">
    <property type="match status" value="3"/>
</dbReference>
<organism evidence="8 9">
    <name type="scientific">Brevibacterium ammoniilyticum</name>
    <dbReference type="NCBI Taxonomy" id="1046555"/>
    <lineage>
        <taxon>Bacteria</taxon>
        <taxon>Bacillati</taxon>
        <taxon>Actinomycetota</taxon>
        <taxon>Actinomycetes</taxon>
        <taxon>Micrococcales</taxon>
        <taxon>Brevibacteriaceae</taxon>
        <taxon>Brevibacterium</taxon>
    </lineage>
</organism>
<accession>A0ABP9U0S4</accession>
<comment type="similarity">
    <text evidence="1 3">Belongs to the TPP enzyme family.</text>
</comment>
<dbReference type="SUPFAM" id="SSF52467">
    <property type="entry name" value="DHS-like NAD/FAD-binding domain"/>
    <property type="match status" value="1"/>
</dbReference>
<name>A0ABP9U0S4_9MICO</name>
<dbReference type="Proteomes" id="UP001498935">
    <property type="component" value="Unassembled WGS sequence"/>
</dbReference>
<comment type="caution">
    <text evidence="8">The sequence shown here is derived from an EMBL/GenBank/DDBJ whole genome shotgun (WGS) entry which is preliminary data.</text>
</comment>
<evidence type="ECO:0000259" key="6">
    <source>
        <dbReference type="Pfam" id="PF02775"/>
    </source>
</evidence>
<evidence type="ECO:0000259" key="7">
    <source>
        <dbReference type="Pfam" id="PF02776"/>
    </source>
</evidence>
<dbReference type="SUPFAM" id="SSF52518">
    <property type="entry name" value="Thiamin diphosphate-binding fold (THDP-binding)"/>
    <property type="match status" value="3"/>
</dbReference>
<feature type="domain" description="Thiamine pyrophosphate enzyme TPP-binding" evidence="6">
    <location>
        <begin position="416"/>
        <end position="533"/>
    </location>
</feature>
<dbReference type="PANTHER" id="PTHR18968">
    <property type="entry name" value="THIAMINE PYROPHOSPHATE ENZYMES"/>
    <property type="match status" value="1"/>
</dbReference>
<feature type="compositionally biased region" description="Gly residues" evidence="4">
    <location>
        <begin position="552"/>
        <end position="568"/>
    </location>
</feature>
<feature type="region of interest" description="Disordered" evidence="4">
    <location>
        <begin position="532"/>
        <end position="568"/>
    </location>
</feature>
<evidence type="ECO:0000259" key="5">
    <source>
        <dbReference type="Pfam" id="PF00205"/>
    </source>
</evidence>
<dbReference type="InterPro" id="IPR012000">
    <property type="entry name" value="Thiamin_PyroP_enz_cen_dom"/>
</dbReference>
<feature type="domain" description="Thiamine pyrophosphate enzyme central" evidence="5">
    <location>
        <begin position="191"/>
        <end position="321"/>
    </location>
</feature>
<keyword evidence="2 3" id="KW-0786">Thiamine pyrophosphate</keyword>
<dbReference type="InterPro" id="IPR011766">
    <property type="entry name" value="TPP_enzyme_TPP-bd"/>
</dbReference>
<reference evidence="8 9" key="1">
    <citation type="submission" date="2024-02" db="EMBL/GenBank/DDBJ databases">
        <title>Characterization of antibiotic resistant novel bacterial strains and their environmental applications.</title>
        <authorList>
            <person name="Manzoor S."/>
            <person name="Abbas S."/>
            <person name="Arshad M."/>
            <person name="Li W.J."/>
            <person name="Ahmed I."/>
        </authorList>
    </citation>
    <scope>NUCLEOTIDE SEQUENCE [LARGE SCALE GENOMIC DNA]</scope>
    <source>
        <strain evidence="8 9">KACC 15558</strain>
    </source>
</reference>
<dbReference type="Pfam" id="PF02775">
    <property type="entry name" value="TPP_enzyme_C"/>
    <property type="match status" value="1"/>
</dbReference>
<evidence type="ECO:0000256" key="3">
    <source>
        <dbReference type="RuleBase" id="RU362132"/>
    </source>
</evidence>
<dbReference type="Gene3D" id="3.40.50.1220">
    <property type="entry name" value="TPP-binding domain"/>
    <property type="match status" value="1"/>
</dbReference>
<dbReference type="EMBL" id="BAABNP010000006">
    <property type="protein sequence ID" value="GAA5340762.1"/>
    <property type="molecule type" value="Genomic_DNA"/>
</dbReference>
<gene>
    <name evidence="8" type="ORF">KACC15558_18020</name>
</gene>
<evidence type="ECO:0000256" key="2">
    <source>
        <dbReference type="ARBA" id="ARBA00023052"/>
    </source>
</evidence>
<dbReference type="Pfam" id="PF00205">
    <property type="entry name" value="TPP_enzyme_M"/>
    <property type="match status" value="1"/>
</dbReference>
<evidence type="ECO:0000313" key="9">
    <source>
        <dbReference type="Proteomes" id="UP001498935"/>
    </source>
</evidence>
<dbReference type="CDD" id="cd07035">
    <property type="entry name" value="TPP_PYR_POX_like"/>
    <property type="match status" value="1"/>
</dbReference>
<evidence type="ECO:0000313" key="8">
    <source>
        <dbReference type="EMBL" id="GAA5340762.1"/>
    </source>
</evidence>